<name>A0A447TF60_CHRVL</name>
<dbReference type="SUPFAM" id="SSF54593">
    <property type="entry name" value="Glyoxalase/Bleomycin resistance protein/Dihydroxybiphenyl dioxygenase"/>
    <property type="match status" value="1"/>
</dbReference>
<dbReference type="InterPro" id="IPR029068">
    <property type="entry name" value="Glyas_Bleomycin-R_OHBP_Dase"/>
</dbReference>
<sequence length="46" mass="5185">MTPCIHGIDHIHVYARDRAAAESWYRRVLACPACRSWSSGARDAAR</sequence>
<accession>A0A447TF60</accession>
<reference evidence="1 2" key="1">
    <citation type="submission" date="2018-12" db="EMBL/GenBank/DDBJ databases">
        <authorList>
            <consortium name="Pathogen Informatics"/>
        </authorList>
    </citation>
    <scope>NUCLEOTIDE SEQUENCE [LARGE SCALE GENOMIC DNA]</scope>
    <source>
        <strain evidence="1 2">NCTC9695</strain>
    </source>
</reference>
<dbReference type="AlphaFoldDB" id="A0A447TF60"/>
<proteinExistence type="predicted"/>
<dbReference type="EMBL" id="LR134182">
    <property type="protein sequence ID" value="VEB43570.1"/>
    <property type="molecule type" value="Genomic_DNA"/>
</dbReference>
<gene>
    <name evidence="1" type="ORF">NCTC9695_04029</name>
</gene>
<dbReference type="Proteomes" id="UP000275777">
    <property type="component" value="Chromosome"/>
</dbReference>
<evidence type="ECO:0000313" key="2">
    <source>
        <dbReference type="Proteomes" id="UP000275777"/>
    </source>
</evidence>
<protein>
    <submittedName>
        <fullName evidence="1">Uncharacterized protein</fullName>
    </submittedName>
</protein>
<evidence type="ECO:0000313" key="1">
    <source>
        <dbReference type="EMBL" id="VEB43570.1"/>
    </source>
</evidence>
<organism evidence="1 2">
    <name type="scientific">Chromobacterium violaceum</name>
    <dbReference type="NCBI Taxonomy" id="536"/>
    <lineage>
        <taxon>Bacteria</taxon>
        <taxon>Pseudomonadati</taxon>
        <taxon>Pseudomonadota</taxon>
        <taxon>Betaproteobacteria</taxon>
        <taxon>Neisseriales</taxon>
        <taxon>Chromobacteriaceae</taxon>
        <taxon>Chromobacterium</taxon>
    </lineage>
</organism>